<feature type="non-terminal residue" evidence="2">
    <location>
        <position position="1"/>
    </location>
</feature>
<reference evidence="2" key="1">
    <citation type="submission" date="2021-04" db="EMBL/GenBank/DDBJ databases">
        <authorList>
            <consortium name="Molecular Ecology Group"/>
        </authorList>
    </citation>
    <scope>NUCLEOTIDE SEQUENCE</scope>
</reference>
<gene>
    <name evidence="2" type="ORF">CUNI_LOCUS18852</name>
</gene>
<dbReference type="PANTHER" id="PTHR31997:SF1">
    <property type="entry name" value="AGAP003710-PA"/>
    <property type="match status" value="1"/>
</dbReference>
<protein>
    <submittedName>
        <fullName evidence="2">Uncharacterized protein</fullName>
    </submittedName>
</protein>
<evidence type="ECO:0000256" key="1">
    <source>
        <dbReference type="SAM" id="MobiDB-lite"/>
    </source>
</evidence>
<dbReference type="PANTHER" id="PTHR31997">
    <property type="entry name" value="AGAP003710-PA"/>
    <property type="match status" value="1"/>
</dbReference>
<feature type="region of interest" description="Disordered" evidence="1">
    <location>
        <begin position="270"/>
        <end position="293"/>
    </location>
</feature>
<dbReference type="OrthoDB" id="2134133at2759"/>
<accession>A0A8S3ZWQ8</accession>
<feature type="compositionally biased region" description="Low complexity" evidence="1">
    <location>
        <begin position="141"/>
        <end position="174"/>
    </location>
</feature>
<evidence type="ECO:0000313" key="2">
    <source>
        <dbReference type="EMBL" id="CAG5133294.1"/>
    </source>
</evidence>
<evidence type="ECO:0000313" key="3">
    <source>
        <dbReference type="Proteomes" id="UP000678393"/>
    </source>
</evidence>
<comment type="caution">
    <text evidence="2">The sequence shown here is derived from an EMBL/GenBank/DDBJ whole genome shotgun (WGS) entry which is preliminary data.</text>
</comment>
<keyword evidence="3" id="KW-1185">Reference proteome</keyword>
<sequence length="349" mass="39047">YEDNMEYKKQITPRQRRVGYPPVTPSACVKDSVLSGVFDHVWQEIMSWMRELLTKYTSEISDSRKHVASFSSPSMNPSTVMSREVSLILPANRQHSFLHSNTHMGSGSTEKSINELLHISSMSLKNRPHGHHIDPSEPHILGGPSTQSGSSLSLSRPPSIHRLSLRGARGGRLAPIAKTPSLDEDKTSNHTTEALRVKGRNPISNELLHSPSSNFQRNVSLPPLDIVRTQYRKLHQGHRAASAIDNKDVRLLSYREKTYFVADLARPNTTNAMRDSDTQYNGNQSRRSSTALGNTYSSRNHVLVNRSLDIRGNSLQLGGDSVHIHPDIQEDLQEGTGEDIYHTHWSKSP</sequence>
<feature type="region of interest" description="Disordered" evidence="1">
    <location>
        <begin position="125"/>
        <end position="216"/>
    </location>
</feature>
<dbReference type="Proteomes" id="UP000678393">
    <property type="component" value="Unassembled WGS sequence"/>
</dbReference>
<proteinExistence type="predicted"/>
<name>A0A8S3ZWQ8_9EUPU</name>
<dbReference type="InterPro" id="IPR039630">
    <property type="entry name" value="FAM149"/>
</dbReference>
<organism evidence="2 3">
    <name type="scientific">Candidula unifasciata</name>
    <dbReference type="NCBI Taxonomy" id="100452"/>
    <lineage>
        <taxon>Eukaryota</taxon>
        <taxon>Metazoa</taxon>
        <taxon>Spiralia</taxon>
        <taxon>Lophotrochozoa</taxon>
        <taxon>Mollusca</taxon>
        <taxon>Gastropoda</taxon>
        <taxon>Heterobranchia</taxon>
        <taxon>Euthyneura</taxon>
        <taxon>Panpulmonata</taxon>
        <taxon>Eupulmonata</taxon>
        <taxon>Stylommatophora</taxon>
        <taxon>Helicina</taxon>
        <taxon>Helicoidea</taxon>
        <taxon>Geomitridae</taxon>
        <taxon>Candidula</taxon>
    </lineage>
</organism>
<dbReference type="EMBL" id="CAJHNH020006079">
    <property type="protein sequence ID" value="CAG5133294.1"/>
    <property type="molecule type" value="Genomic_DNA"/>
</dbReference>
<dbReference type="AlphaFoldDB" id="A0A8S3ZWQ8"/>
<feature type="compositionally biased region" description="Basic and acidic residues" evidence="1">
    <location>
        <begin position="181"/>
        <end position="196"/>
    </location>
</feature>